<evidence type="ECO:0000313" key="2">
    <source>
        <dbReference type="Proteomes" id="UP001358586"/>
    </source>
</evidence>
<dbReference type="Proteomes" id="UP001358586">
    <property type="component" value="Chromosome 2"/>
</dbReference>
<evidence type="ECO:0008006" key="3">
    <source>
        <dbReference type="Google" id="ProtNLM"/>
    </source>
</evidence>
<reference evidence="1 2" key="1">
    <citation type="submission" date="2023-03" db="EMBL/GenBank/DDBJ databases">
        <title>WGS of Gossypium arboreum.</title>
        <authorList>
            <person name="Yu D."/>
        </authorList>
    </citation>
    <scope>NUCLEOTIDE SEQUENCE [LARGE SCALE GENOMIC DNA]</scope>
    <source>
        <tissue evidence="1">Leaf</tissue>
    </source>
</reference>
<dbReference type="EMBL" id="JARKNE010000002">
    <property type="protein sequence ID" value="KAK5843298.1"/>
    <property type="molecule type" value="Genomic_DNA"/>
</dbReference>
<evidence type="ECO:0000313" key="1">
    <source>
        <dbReference type="EMBL" id="KAK5843298.1"/>
    </source>
</evidence>
<gene>
    <name evidence="1" type="ORF">PVK06_005750</name>
</gene>
<organism evidence="1 2">
    <name type="scientific">Gossypium arboreum</name>
    <name type="common">Tree cotton</name>
    <name type="synonym">Gossypium nanking</name>
    <dbReference type="NCBI Taxonomy" id="29729"/>
    <lineage>
        <taxon>Eukaryota</taxon>
        <taxon>Viridiplantae</taxon>
        <taxon>Streptophyta</taxon>
        <taxon>Embryophyta</taxon>
        <taxon>Tracheophyta</taxon>
        <taxon>Spermatophyta</taxon>
        <taxon>Magnoliopsida</taxon>
        <taxon>eudicotyledons</taxon>
        <taxon>Gunneridae</taxon>
        <taxon>Pentapetalae</taxon>
        <taxon>rosids</taxon>
        <taxon>malvids</taxon>
        <taxon>Malvales</taxon>
        <taxon>Malvaceae</taxon>
        <taxon>Malvoideae</taxon>
        <taxon>Gossypium</taxon>
    </lineage>
</organism>
<keyword evidence="2" id="KW-1185">Reference proteome</keyword>
<proteinExistence type="predicted"/>
<accession>A0ABR0QVE4</accession>
<comment type="caution">
    <text evidence="1">The sequence shown here is derived from an EMBL/GenBank/DDBJ whole genome shotgun (WGS) entry which is preliminary data.</text>
</comment>
<name>A0ABR0QVE4_GOSAR</name>
<protein>
    <recommendedName>
        <fullName evidence="3">CCHC-type domain-containing protein</fullName>
    </recommendedName>
</protein>
<sequence>MHLSSPSKISYLHHGYFLPSIVSEAKKVEVILTGLSSDFDALITLASFSSEPLLFQNIVEVPLNTTVADPTHDGGRPSSSSRGCGFRPRVQCQICSRSGHLAQRCYYCYNRDYDGLSPSPMGRFSFDDGQHFRSEKFAWSNGPNYFSDAGRISRPGGGSHLPGPHGASVLRELGYNFRPASATYAHACAPSVGPSHASPAVGCTTGPMILVDCPLVG</sequence>